<gene>
    <name evidence="11" type="ORF">KSZ_17350</name>
</gene>
<reference evidence="11 12" key="1">
    <citation type="journal article" date="2021" name="Int. J. Syst. Evol. Microbiol.">
        <title>Reticulibacter mediterranei gen. nov., sp. nov., within the new family Reticulibacteraceae fam. nov., and Ktedonospora formicarum gen. nov., sp. nov., Ktedonobacter robiniae sp. nov., Dictyobacter formicarum sp. nov. and Dictyobacter arantiisoli sp. nov., belonging to the class Ktedonobacteria.</title>
        <authorList>
            <person name="Yabe S."/>
            <person name="Zheng Y."/>
            <person name="Wang C.M."/>
            <person name="Sakai Y."/>
            <person name="Abe K."/>
            <person name="Yokota A."/>
            <person name="Donadio S."/>
            <person name="Cavaletti L."/>
            <person name="Monciardini P."/>
        </authorList>
    </citation>
    <scope>NUCLEOTIDE SEQUENCE [LARGE SCALE GENOMIC DNA]</scope>
    <source>
        <strain evidence="11 12">SOSP1-9</strain>
    </source>
</reference>
<comment type="similarity">
    <text evidence="2 10">Belongs to the glycosyl hydrolase 1 family.</text>
</comment>
<name>A0ABQ3VCE8_9CHLR</name>
<dbReference type="RefSeq" id="WP_201361388.1">
    <property type="nucleotide sequence ID" value="NZ_BNJJ01000004.1"/>
</dbReference>
<evidence type="ECO:0000256" key="7">
    <source>
        <dbReference type="ARBA" id="ARBA00023295"/>
    </source>
</evidence>
<evidence type="ECO:0000256" key="6">
    <source>
        <dbReference type="ARBA" id="ARBA00023277"/>
    </source>
</evidence>
<dbReference type="PANTHER" id="PTHR10353:SF36">
    <property type="entry name" value="LP05116P"/>
    <property type="match status" value="1"/>
</dbReference>
<dbReference type="Pfam" id="PF00232">
    <property type="entry name" value="Glyco_hydro_1"/>
    <property type="match status" value="1"/>
</dbReference>
<dbReference type="PROSITE" id="PS00653">
    <property type="entry name" value="GLYCOSYL_HYDROL_F1_2"/>
    <property type="match status" value="1"/>
</dbReference>
<feature type="active site" description="Nucleophile" evidence="9">
    <location>
        <position position="363"/>
    </location>
</feature>
<dbReference type="InterPro" id="IPR017736">
    <property type="entry name" value="Glyco_hydro_1_beta-glucosidase"/>
</dbReference>
<keyword evidence="12" id="KW-1185">Reference proteome</keyword>
<dbReference type="EC" id="3.2.1.21" evidence="3 10"/>
<keyword evidence="7 10" id="KW-0326">Glycosidase</keyword>
<proteinExistence type="inferred from homology"/>
<dbReference type="PRINTS" id="PR00131">
    <property type="entry name" value="GLHYDRLASE1"/>
</dbReference>
<dbReference type="InterPro" id="IPR033132">
    <property type="entry name" value="GH_1_N_CS"/>
</dbReference>
<evidence type="ECO:0000256" key="5">
    <source>
        <dbReference type="ARBA" id="ARBA00023001"/>
    </source>
</evidence>
<keyword evidence="8" id="KW-0624">Polysaccharide degradation</keyword>
<evidence type="ECO:0000313" key="12">
    <source>
        <dbReference type="Proteomes" id="UP000635565"/>
    </source>
</evidence>
<evidence type="ECO:0000256" key="2">
    <source>
        <dbReference type="ARBA" id="ARBA00010838"/>
    </source>
</evidence>
<dbReference type="NCBIfam" id="TIGR03356">
    <property type="entry name" value="BGL"/>
    <property type="match status" value="1"/>
</dbReference>
<sequence length="459" mass="51345">MKKFVDNQQVASLLPRDFVFGAATASYQIEGATHEDRRGTSIWDTFAATPGKVYRGHNGDVADDHYHRMPQDVELMSQLGLDAYRFSIAWPRILPQGRGNVNQPGLDFYDRLVDALLARGITPFATLYHWDLPQHLEDAGGWTNRETAYAFADYAEIVARRLGDRVAGWITLNEPWCSAYLGYGNGLHAPGIQNRQAALDAAHHLLLAHGLAVPRIRATIAPEKQVGITLNVYPVYAEDERPETARDVALADAFSNRWFLDPLFRGSYPETFFADMGLNPPPIQADDLTTISVPVDFLGINLYSRHLVRGSNQVPLADAVATVAPVPEACYTDMAWEIYPAALKDMLVRLHNDYAVKALYVTENGAAFSDSWDGKSAVVSDPRRVAFLQEYITAAAEAVQAGVPLKGYFVWSLMDNYEWAEGYRKRFGVVYVDYDTQQRIPKESVLWYSSLIKDHHAGR</sequence>
<dbReference type="EMBL" id="BNJJ01000004">
    <property type="protein sequence ID" value="GHO83729.1"/>
    <property type="molecule type" value="Genomic_DNA"/>
</dbReference>
<dbReference type="InterPro" id="IPR001360">
    <property type="entry name" value="Glyco_hydro_1"/>
</dbReference>
<evidence type="ECO:0000313" key="11">
    <source>
        <dbReference type="EMBL" id="GHO83729.1"/>
    </source>
</evidence>
<dbReference type="SUPFAM" id="SSF51445">
    <property type="entry name" value="(Trans)glycosidases"/>
    <property type="match status" value="1"/>
</dbReference>
<organism evidence="11 12">
    <name type="scientific">Dictyobacter formicarum</name>
    <dbReference type="NCBI Taxonomy" id="2778368"/>
    <lineage>
        <taxon>Bacteria</taxon>
        <taxon>Bacillati</taxon>
        <taxon>Chloroflexota</taxon>
        <taxon>Ktedonobacteria</taxon>
        <taxon>Ktedonobacterales</taxon>
        <taxon>Dictyobacteraceae</taxon>
        <taxon>Dictyobacter</taxon>
    </lineage>
</organism>
<evidence type="ECO:0000256" key="10">
    <source>
        <dbReference type="RuleBase" id="RU361175"/>
    </source>
</evidence>
<dbReference type="Proteomes" id="UP000635565">
    <property type="component" value="Unassembled WGS sequence"/>
</dbReference>
<accession>A0ABQ3VCE8</accession>
<evidence type="ECO:0000256" key="1">
    <source>
        <dbReference type="ARBA" id="ARBA00000448"/>
    </source>
</evidence>
<dbReference type="InterPro" id="IPR017853">
    <property type="entry name" value="GH"/>
</dbReference>
<evidence type="ECO:0000256" key="3">
    <source>
        <dbReference type="ARBA" id="ARBA00012744"/>
    </source>
</evidence>
<dbReference type="PANTHER" id="PTHR10353">
    <property type="entry name" value="GLYCOSYL HYDROLASE"/>
    <property type="match status" value="1"/>
</dbReference>
<evidence type="ECO:0000256" key="4">
    <source>
        <dbReference type="ARBA" id="ARBA00022801"/>
    </source>
</evidence>
<comment type="caution">
    <text evidence="11">The sequence shown here is derived from an EMBL/GenBank/DDBJ whole genome shotgun (WGS) entry which is preliminary data.</text>
</comment>
<protein>
    <recommendedName>
        <fullName evidence="3 10">Beta-glucosidase</fullName>
        <ecNumber evidence="3 10">3.2.1.21</ecNumber>
    </recommendedName>
</protein>
<evidence type="ECO:0000256" key="9">
    <source>
        <dbReference type="PROSITE-ProRule" id="PRU10055"/>
    </source>
</evidence>
<dbReference type="Gene3D" id="3.20.20.80">
    <property type="entry name" value="Glycosidases"/>
    <property type="match status" value="1"/>
</dbReference>
<dbReference type="InterPro" id="IPR018120">
    <property type="entry name" value="Glyco_hydro_1_AS"/>
</dbReference>
<dbReference type="PROSITE" id="PS00572">
    <property type="entry name" value="GLYCOSYL_HYDROL_F1_1"/>
    <property type="match status" value="1"/>
</dbReference>
<keyword evidence="6" id="KW-0119">Carbohydrate metabolism</keyword>
<evidence type="ECO:0000256" key="8">
    <source>
        <dbReference type="ARBA" id="ARBA00023326"/>
    </source>
</evidence>
<comment type="catalytic activity">
    <reaction evidence="1 10">
        <text>Hydrolysis of terminal, non-reducing beta-D-glucosyl residues with release of beta-D-glucose.</text>
        <dbReference type="EC" id="3.2.1.21"/>
    </reaction>
</comment>
<keyword evidence="4 10" id="KW-0378">Hydrolase</keyword>
<keyword evidence="5" id="KW-0136">Cellulose degradation</keyword>